<evidence type="ECO:0000313" key="2">
    <source>
        <dbReference type="Proteomes" id="UP000298009"/>
    </source>
</evidence>
<name>A0A4R9I053_9LEPT</name>
<proteinExistence type="predicted"/>
<comment type="caution">
    <text evidence="1">The sequence shown here is derived from an EMBL/GenBank/DDBJ whole genome shotgun (WGS) entry which is preliminary data.</text>
</comment>
<gene>
    <name evidence="1" type="ORF">EHQ24_18805</name>
</gene>
<sequence length="352" mass="41837">MRKALNINMKHNFLNTIEGLSNENLITESLAYMLSHPEFSIYQKLFYSHLFSISEHKDTEEWEFEILTQDYNPEHGIPDLVIQNSNSIIILENKFWADFSQKNQYWRYTQILLEKNDFEKKYLVLLCLKNKLGYFKLKIYEQFKLKGIKISNESELTKYLNNSGIEPIFLIWEDIINLFMSKNLLSESIEQFINTRFINLITIQKEELTLLNSKTIPNLLNIIWNTVDQIKGILNNEKFKIGRTGQSRLFYGYTIYYDWGNLWFGQYIDSWRTYDTPFVIQLRENWISEEHIRKKAPEYLRSIGFIENSDLGFLFPFNIENSSTNLAEDIALKLIETLRILEKVNFENSPSA</sequence>
<accession>A0A4R9I053</accession>
<evidence type="ECO:0008006" key="3">
    <source>
        <dbReference type="Google" id="ProtNLM"/>
    </source>
</evidence>
<dbReference type="Proteomes" id="UP000298009">
    <property type="component" value="Unassembled WGS sequence"/>
</dbReference>
<evidence type="ECO:0000313" key="1">
    <source>
        <dbReference type="EMBL" id="TGK78597.1"/>
    </source>
</evidence>
<keyword evidence="2" id="KW-1185">Reference proteome</keyword>
<protein>
    <recommendedName>
        <fullName evidence="3">PD-(D/E)XK nuclease family protein</fullName>
    </recommendedName>
</protein>
<reference evidence="1" key="1">
    <citation type="journal article" date="2019" name="PLoS Negl. Trop. Dis.">
        <title>Revisiting the worldwide diversity of Leptospira species in the environment.</title>
        <authorList>
            <person name="Vincent A.T."/>
            <person name="Schiettekatte O."/>
            <person name="Bourhy P."/>
            <person name="Veyrier F.J."/>
            <person name="Picardeau M."/>
        </authorList>
    </citation>
    <scope>NUCLEOTIDE SEQUENCE [LARGE SCALE GENOMIC DNA]</scope>
    <source>
        <strain evidence="1">201800287</strain>
    </source>
</reference>
<dbReference type="AlphaFoldDB" id="A0A4R9I053"/>
<organism evidence="1 2">
    <name type="scientific">Leptospira noumeaensis</name>
    <dbReference type="NCBI Taxonomy" id="2484964"/>
    <lineage>
        <taxon>Bacteria</taxon>
        <taxon>Pseudomonadati</taxon>
        <taxon>Spirochaetota</taxon>
        <taxon>Spirochaetia</taxon>
        <taxon>Leptospirales</taxon>
        <taxon>Leptospiraceae</taxon>
        <taxon>Leptospira</taxon>
    </lineage>
</organism>
<dbReference type="OrthoDB" id="9860793at2"/>
<dbReference type="EMBL" id="RQFK01000033">
    <property type="protein sequence ID" value="TGK78597.1"/>
    <property type="molecule type" value="Genomic_DNA"/>
</dbReference>